<evidence type="ECO:0000313" key="3">
    <source>
        <dbReference type="EMBL" id="GAQ88717.1"/>
    </source>
</evidence>
<evidence type="ECO:0000256" key="1">
    <source>
        <dbReference type="SAM" id="MobiDB-lite"/>
    </source>
</evidence>
<dbReference type="AlphaFoldDB" id="A0A1Y1IJ90"/>
<keyword evidence="2" id="KW-1133">Transmembrane helix</keyword>
<reference evidence="3 4" key="1">
    <citation type="journal article" date="2014" name="Nat. Commun.">
        <title>Klebsormidium flaccidum genome reveals primary factors for plant terrestrial adaptation.</title>
        <authorList>
            <person name="Hori K."/>
            <person name="Maruyama F."/>
            <person name="Fujisawa T."/>
            <person name="Togashi T."/>
            <person name="Yamamoto N."/>
            <person name="Seo M."/>
            <person name="Sato S."/>
            <person name="Yamada T."/>
            <person name="Mori H."/>
            <person name="Tajima N."/>
            <person name="Moriyama T."/>
            <person name="Ikeuchi M."/>
            <person name="Watanabe M."/>
            <person name="Wada H."/>
            <person name="Kobayashi K."/>
            <person name="Saito M."/>
            <person name="Masuda T."/>
            <person name="Sasaki-Sekimoto Y."/>
            <person name="Mashiguchi K."/>
            <person name="Awai K."/>
            <person name="Shimojima M."/>
            <person name="Masuda S."/>
            <person name="Iwai M."/>
            <person name="Nobusawa T."/>
            <person name="Narise T."/>
            <person name="Kondo S."/>
            <person name="Saito H."/>
            <person name="Sato R."/>
            <person name="Murakawa M."/>
            <person name="Ihara Y."/>
            <person name="Oshima-Yamada Y."/>
            <person name="Ohtaka K."/>
            <person name="Satoh M."/>
            <person name="Sonobe K."/>
            <person name="Ishii M."/>
            <person name="Ohtani R."/>
            <person name="Kanamori-Sato M."/>
            <person name="Honoki R."/>
            <person name="Miyazaki D."/>
            <person name="Mochizuki H."/>
            <person name="Umetsu J."/>
            <person name="Higashi K."/>
            <person name="Shibata D."/>
            <person name="Kamiya Y."/>
            <person name="Sato N."/>
            <person name="Nakamura Y."/>
            <person name="Tabata S."/>
            <person name="Ida S."/>
            <person name="Kurokawa K."/>
            <person name="Ohta H."/>
        </authorList>
    </citation>
    <scope>NUCLEOTIDE SEQUENCE [LARGE SCALE GENOMIC DNA]</scope>
    <source>
        <strain evidence="3 4">NIES-2285</strain>
    </source>
</reference>
<evidence type="ECO:0000313" key="4">
    <source>
        <dbReference type="Proteomes" id="UP000054558"/>
    </source>
</evidence>
<feature type="transmembrane region" description="Helical" evidence="2">
    <location>
        <begin position="6"/>
        <end position="25"/>
    </location>
</feature>
<sequence>MVSVLLQERTAGFLVGLVTGAAAYVHMHRELWRRTAETAETLSHHSLPPPPPPQEHEPLFGRERQVFSEQVQSRMVFKFVSRTASLAENRLARLAFEESKEMWAANEGGWYMRGL</sequence>
<evidence type="ECO:0000256" key="2">
    <source>
        <dbReference type="SAM" id="Phobius"/>
    </source>
</evidence>
<keyword evidence="4" id="KW-1185">Reference proteome</keyword>
<proteinExistence type="predicted"/>
<keyword evidence="2" id="KW-0472">Membrane</keyword>
<gene>
    <name evidence="3" type="ORF">KFL_004540020</name>
</gene>
<dbReference type="Proteomes" id="UP000054558">
    <property type="component" value="Unassembled WGS sequence"/>
</dbReference>
<accession>A0A1Y1IJ90</accession>
<protein>
    <submittedName>
        <fullName evidence="3">Uncharacterized protein</fullName>
    </submittedName>
</protein>
<feature type="region of interest" description="Disordered" evidence="1">
    <location>
        <begin position="38"/>
        <end position="58"/>
    </location>
</feature>
<organism evidence="3 4">
    <name type="scientific">Klebsormidium nitens</name>
    <name type="common">Green alga</name>
    <name type="synonym">Ulothrix nitens</name>
    <dbReference type="NCBI Taxonomy" id="105231"/>
    <lineage>
        <taxon>Eukaryota</taxon>
        <taxon>Viridiplantae</taxon>
        <taxon>Streptophyta</taxon>
        <taxon>Klebsormidiophyceae</taxon>
        <taxon>Klebsormidiales</taxon>
        <taxon>Klebsormidiaceae</taxon>
        <taxon>Klebsormidium</taxon>
    </lineage>
</organism>
<keyword evidence="2" id="KW-0812">Transmembrane</keyword>
<name>A0A1Y1IJ90_KLENI</name>
<dbReference type="EMBL" id="DF237403">
    <property type="protein sequence ID" value="GAQ88717.1"/>
    <property type="molecule type" value="Genomic_DNA"/>
</dbReference>